<organism evidence="1 2">
    <name type="scientific">Amycolatopsis rhabdoformis</name>
    <dbReference type="NCBI Taxonomy" id="1448059"/>
    <lineage>
        <taxon>Bacteria</taxon>
        <taxon>Bacillati</taxon>
        <taxon>Actinomycetota</taxon>
        <taxon>Actinomycetes</taxon>
        <taxon>Pseudonocardiales</taxon>
        <taxon>Pseudonocardiaceae</taxon>
        <taxon>Amycolatopsis</taxon>
    </lineage>
</organism>
<proteinExistence type="predicted"/>
<keyword evidence="2" id="KW-1185">Reference proteome</keyword>
<evidence type="ECO:0000313" key="1">
    <source>
        <dbReference type="EMBL" id="WSE32690.1"/>
    </source>
</evidence>
<evidence type="ECO:0000313" key="2">
    <source>
        <dbReference type="Proteomes" id="UP001330812"/>
    </source>
</evidence>
<dbReference type="EMBL" id="CP142149">
    <property type="protein sequence ID" value="WSE32690.1"/>
    <property type="molecule type" value="Genomic_DNA"/>
</dbReference>
<dbReference type="RefSeq" id="WP_326835497.1">
    <property type="nucleotide sequence ID" value="NZ_CP142149.1"/>
</dbReference>
<dbReference type="Pfam" id="PF20120">
    <property type="entry name" value="DUF6510"/>
    <property type="match status" value="1"/>
</dbReference>
<dbReference type="InterPro" id="IPR045423">
    <property type="entry name" value="DUF6510"/>
</dbReference>
<dbReference type="Proteomes" id="UP001330812">
    <property type="component" value="Chromosome"/>
</dbReference>
<protein>
    <submittedName>
        <fullName evidence="1">DUF6510 family protein</fullName>
    </submittedName>
</protein>
<reference evidence="1 2" key="1">
    <citation type="journal article" date="2015" name="Int. J. Syst. Evol. Microbiol.">
        <title>Amycolatopsis rhabdoformis sp. nov., an actinomycete isolated from a tropical forest soil.</title>
        <authorList>
            <person name="Souza W.R."/>
            <person name="Silva R.E."/>
            <person name="Goodfellow M."/>
            <person name="Busarakam K."/>
            <person name="Figueiro F.S."/>
            <person name="Ferreira D."/>
            <person name="Rodrigues-Filho E."/>
            <person name="Moraes L.A.B."/>
            <person name="Zucchi T.D."/>
        </authorList>
    </citation>
    <scope>NUCLEOTIDE SEQUENCE [LARGE SCALE GENOMIC DNA]</scope>
    <source>
        <strain evidence="1 2">NCIMB 14900</strain>
    </source>
</reference>
<gene>
    <name evidence="1" type="ORF">VSH64_11310</name>
</gene>
<name>A0ABZ1IE13_9PSEU</name>
<accession>A0ABZ1IE13</accession>
<sequence>MTTFDGNAIAGTLNAVFGGEMTAAAGTCAACGATEPLARLHVYRDAPGVVARCGHCEAILMVIVERRGISCVNVSGFAALEQPAQLWS</sequence>